<dbReference type="GeneID" id="39751419"/>
<keyword evidence="6" id="KW-1185">Reference proteome</keyword>
<dbReference type="EMBL" id="CP123525">
    <property type="protein sequence ID" value="WGM08157.1"/>
    <property type="molecule type" value="Genomic_DNA"/>
</dbReference>
<gene>
    <name evidence="2" type="primary">sseD_4</name>
    <name evidence="2" type="ORF">ArsFIN_48480</name>
    <name evidence="3" type="ORF">QE258_10335</name>
    <name evidence="4" type="ORF">QE258_23060</name>
</gene>
<evidence type="ECO:0000313" key="2">
    <source>
        <dbReference type="EMBL" id="QBY46237.1"/>
    </source>
</evidence>
<keyword evidence="2" id="KW-0614">Plasmid</keyword>
<organism evidence="2 5">
    <name type="scientific">Arsenophonus nasoniae</name>
    <name type="common">son-killer infecting Nasonia vitripennis</name>
    <dbReference type="NCBI Taxonomy" id="638"/>
    <lineage>
        <taxon>Bacteria</taxon>
        <taxon>Pseudomonadati</taxon>
        <taxon>Pseudomonadota</taxon>
        <taxon>Gammaproteobacteria</taxon>
        <taxon>Enterobacterales</taxon>
        <taxon>Morganellaceae</taxon>
        <taxon>Arsenophonus</taxon>
    </lineage>
</organism>
<evidence type="ECO:0000256" key="1">
    <source>
        <dbReference type="SAM" id="Coils"/>
    </source>
</evidence>
<geneLocation type="plasmid" evidence="2">
    <name>pArsFIN5</name>
</geneLocation>
<keyword evidence="1" id="KW-0175">Coiled coil</keyword>
<dbReference type="Proteomes" id="UP001177592">
    <property type="component" value="Chromosome"/>
</dbReference>
<dbReference type="InterPro" id="IPR008611">
    <property type="entry name" value="SctB2-like"/>
</dbReference>
<evidence type="ECO:0000313" key="4">
    <source>
        <dbReference type="EMBL" id="WGM08157.1"/>
    </source>
</evidence>
<dbReference type="KEGG" id="ans:ArsFIN_48480"/>
<proteinExistence type="predicted"/>
<evidence type="ECO:0000313" key="6">
    <source>
        <dbReference type="Proteomes" id="UP001177592"/>
    </source>
</evidence>
<feature type="coiled-coil region" evidence="1">
    <location>
        <begin position="29"/>
        <end position="63"/>
    </location>
</feature>
<geneLocation type="plasmid" evidence="4 6">
    <name>paNv_CAN2</name>
</geneLocation>
<dbReference type="Proteomes" id="UP000295134">
    <property type="component" value="Plasmid pArsFIN5"/>
</dbReference>
<dbReference type="Pfam" id="PF05802">
    <property type="entry name" value="SctB2"/>
    <property type="match status" value="1"/>
</dbReference>
<dbReference type="EMBL" id="CP123523">
    <property type="protein sequence ID" value="WGM07595.1"/>
    <property type="molecule type" value="Genomic_DNA"/>
</dbReference>
<accession>A0A4P7L0N2</accession>
<dbReference type="EMBL" id="CP038617">
    <property type="protein sequence ID" value="QBY46237.1"/>
    <property type="molecule type" value="Genomic_DNA"/>
</dbReference>
<sequence length="201" mass="22125">MDNIQSTLHDTNSITQYNTSSYSDGMESISQINELMMMLTEMLKKLRNTLQEFNQKQQELGWNIQVASMDKKREGIDNANSAAKWSVWGQIAAGVVGLAGIGAGKYLGSAQIGGQIGNSLGQSTQGITQIQSANDTKLVELDKLTGELQTTNAQNYAKNTNDLADKIRQVSEQMRAFTKDLVELHSRISSWLGISINTVRH</sequence>
<reference evidence="2 5" key="1">
    <citation type="submission" date="2019-03" db="EMBL/GenBank/DDBJ databases">
        <title>Long-read sequencing reveals hyperdense prophage content in a complex bacterial symbiont genome.</title>
        <authorList>
            <person name="Frost C.L."/>
            <person name="Siozios S."/>
            <person name="Nadal-Jimenez P."/>
            <person name="Brockhurst M.A."/>
            <person name="King K.C."/>
            <person name="Darby A.C."/>
            <person name="Hurst G.D.D."/>
        </authorList>
    </citation>
    <scope>NUCLEOTIDE SEQUENCE [LARGE SCALE GENOMIC DNA]</scope>
    <source>
        <strain evidence="2 5">FIN</strain>
        <plasmid evidence="2">pArsFIN5</plasmid>
        <plasmid evidence="5">parsfin5</plasmid>
    </source>
</reference>
<protein>
    <submittedName>
        <fullName evidence="2">Secreted effector protein SseD</fullName>
    </submittedName>
</protein>
<name>A0A4P7L0N2_9GAMM</name>
<evidence type="ECO:0000313" key="5">
    <source>
        <dbReference type="Proteomes" id="UP000295134"/>
    </source>
</evidence>
<dbReference type="AlphaFoldDB" id="A0A4P7L0N2"/>
<dbReference type="RefSeq" id="WP_167876759.1">
    <property type="nucleotide sequence ID" value="NZ_CP038617.1"/>
</dbReference>
<reference evidence="3" key="2">
    <citation type="submission" date="2023-04" db="EMBL/GenBank/DDBJ databases">
        <title>Genome dynamics across the evolutionary transition to endosymbiosis.</title>
        <authorList>
            <person name="Siozios S."/>
            <person name="Nadal-Jimenez P."/>
            <person name="Azagi T."/>
            <person name="Sprong H."/>
            <person name="Frost C.L."/>
            <person name="Parratt S.R."/>
            <person name="Taylor G."/>
            <person name="Brettell L."/>
            <person name="Lew K.C."/>
            <person name="Croft L."/>
            <person name="King K.C."/>
            <person name="Brockhurst M.A."/>
            <person name="Hypsa V."/>
            <person name="Novakova E."/>
            <person name="Darby A.C."/>
            <person name="Hurst G.D.D."/>
        </authorList>
    </citation>
    <scope>NUCLEOTIDE SEQUENCE</scope>
    <source>
        <strain evidence="3">ANv_CAN</strain>
        <plasmid evidence="4">paNv_CAN2</plasmid>
    </source>
</reference>
<dbReference type="Proteomes" id="UP001177592">
    <property type="component" value="Plasmid paNv_CAN2"/>
</dbReference>
<evidence type="ECO:0000313" key="3">
    <source>
        <dbReference type="EMBL" id="WGM07595.1"/>
    </source>
</evidence>
<geneLocation type="plasmid" evidence="5">
    <name>parsfin5</name>
</geneLocation>